<feature type="compositionally biased region" description="Polar residues" evidence="1">
    <location>
        <begin position="145"/>
        <end position="174"/>
    </location>
</feature>
<keyword evidence="3" id="KW-1185">Reference proteome</keyword>
<evidence type="ECO:0000313" key="3">
    <source>
        <dbReference type="Proteomes" id="UP001141806"/>
    </source>
</evidence>
<evidence type="ECO:0000256" key="1">
    <source>
        <dbReference type="SAM" id="MobiDB-lite"/>
    </source>
</evidence>
<name>A0A9Q0JVA5_9MAGN</name>
<dbReference type="EMBL" id="JAMYWD010000012">
    <property type="protein sequence ID" value="KAJ4951618.1"/>
    <property type="molecule type" value="Genomic_DNA"/>
</dbReference>
<dbReference type="AlphaFoldDB" id="A0A9Q0JVA5"/>
<evidence type="ECO:0000313" key="2">
    <source>
        <dbReference type="EMBL" id="KAJ4951618.1"/>
    </source>
</evidence>
<sequence length="229" mass="25395">MTNRADERIPQDSVPRVPVRETMFPSAAITMVNAGMRSAAGLGNQISIPLVSMPVRLNDQSASCWICRWGSRDSYFGKTYDGSGKVLGFSSMETEWFTVRNNSGKDSVLEKHPNAISGRNRDGRKRCRWLARDKDKFTIGVGDATTVSGEGNSSDARPRSKSQNPGQNSNVRGRSFTSVLSGIPDLSNLPDPVFKGSITRIVIPQATYERQLKKYKWQSLVRCLPRAYC</sequence>
<reference evidence="2" key="1">
    <citation type="journal article" date="2023" name="Plant J.">
        <title>The genome of the king protea, Protea cynaroides.</title>
        <authorList>
            <person name="Chang J."/>
            <person name="Duong T.A."/>
            <person name="Schoeman C."/>
            <person name="Ma X."/>
            <person name="Roodt D."/>
            <person name="Barker N."/>
            <person name="Li Z."/>
            <person name="Van de Peer Y."/>
            <person name="Mizrachi E."/>
        </authorList>
    </citation>
    <scope>NUCLEOTIDE SEQUENCE</scope>
    <source>
        <tissue evidence="2">Young leaves</tissue>
    </source>
</reference>
<comment type="caution">
    <text evidence="2">The sequence shown here is derived from an EMBL/GenBank/DDBJ whole genome shotgun (WGS) entry which is preliminary data.</text>
</comment>
<dbReference type="Proteomes" id="UP001141806">
    <property type="component" value="Unassembled WGS sequence"/>
</dbReference>
<organism evidence="2 3">
    <name type="scientific">Protea cynaroides</name>
    <dbReference type="NCBI Taxonomy" id="273540"/>
    <lineage>
        <taxon>Eukaryota</taxon>
        <taxon>Viridiplantae</taxon>
        <taxon>Streptophyta</taxon>
        <taxon>Embryophyta</taxon>
        <taxon>Tracheophyta</taxon>
        <taxon>Spermatophyta</taxon>
        <taxon>Magnoliopsida</taxon>
        <taxon>Proteales</taxon>
        <taxon>Proteaceae</taxon>
        <taxon>Protea</taxon>
    </lineage>
</organism>
<gene>
    <name evidence="2" type="ORF">NE237_028450</name>
</gene>
<feature type="region of interest" description="Disordered" evidence="1">
    <location>
        <begin position="142"/>
        <end position="174"/>
    </location>
</feature>
<accession>A0A9Q0JVA5</accession>
<proteinExistence type="predicted"/>
<protein>
    <submittedName>
        <fullName evidence="2">Uncharacterized protein</fullName>
    </submittedName>
</protein>